<evidence type="ECO:0000256" key="1">
    <source>
        <dbReference type="SAM" id="MobiDB-lite"/>
    </source>
</evidence>
<dbReference type="VEuPathDB" id="FungiDB:ASPGLDRAFT_86247"/>
<organism evidence="2 3">
    <name type="scientific">Aspergillus glaucus CBS 516.65</name>
    <dbReference type="NCBI Taxonomy" id="1160497"/>
    <lineage>
        <taxon>Eukaryota</taxon>
        <taxon>Fungi</taxon>
        <taxon>Dikarya</taxon>
        <taxon>Ascomycota</taxon>
        <taxon>Pezizomycotina</taxon>
        <taxon>Eurotiomycetes</taxon>
        <taxon>Eurotiomycetidae</taxon>
        <taxon>Eurotiales</taxon>
        <taxon>Aspergillaceae</taxon>
        <taxon>Aspergillus</taxon>
        <taxon>Aspergillus subgen. Aspergillus</taxon>
    </lineage>
</organism>
<keyword evidence="3" id="KW-1185">Reference proteome</keyword>
<gene>
    <name evidence="2" type="ORF">ASPGLDRAFT_86247</name>
</gene>
<accession>A0A1L9V4R0</accession>
<name>A0A1L9V4R0_ASPGL</name>
<dbReference type="RefSeq" id="XP_022395520.1">
    <property type="nucleotide sequence ID" value="XM_022550373.1"/>
</dbReference>
<proteinExistence type="predicted"/>
<feature type="region of interest" description="Disordered" evidence="1">
    <location>
        <begin position="144"/>
        <end position="193"/>
    </location>
</feature>
<protein>
    <submittedName>
        <fullName evidence="2">Uncharacterized protein</fullName>
    </submittedName>
</protein>
<dbReference type="Proteomes" id="UP000184300">
    <property type="component" value="Unassembled WGS sequence"/>
</dbReference>
<dbReference type="AlphaFoldDB" id="A0A1L9V4R0"/>
<dbReference type="EMBL" id="KV878926">
    <property type="protein sequence ID" value="OJJ78822.1"/>
    <property type="molecule type" value="Genomic_DNA"/>
</dbReference>
<dbReference type="OrthoDB" id="3594103at2759"/>
<reference evidence="3" key="1">
    <citation type="journal article" date="2017" name="Genome Biol.">
        <title>Comparative genomics reveals high biological diversity and specific adaptations in the industrially and medically important fungal genus Aspergillus.</title>
        <authorList>
            <person name="de Vries R.P."/>
            <person name="Riley R."/>
            <person name="Wiebenga A."/>
            <person name="Aguilar-Osorio G."/>
            <person name="Amillis S."/>
            <person name="Uchima C.A."/>
            <person name="Anderluh G."/>
            <person name="Asadollahi M."/>
            <person name="Askin M."/>
            <person name="Barry K."/>
            <person name="Battaglia E."/>
            <person name="Bayram O."/>
            <person name="Benocci T."/>
            <person name="Braus-Stromeyer S.A."/>
            <person name="Caldana C."/>
            <person name="Canovas D."/>
            <person name="Cerqueira G.C."/>
            <person name="Chen F."/>
            <person name="Chen W."/>
            <person name="Choi C."/>
            <person name="Clum A."/>
            <person name="Dos Santos R.A."/>
            <person name="Damasio A.R."/>
            <person name="Diallinas G."/>
            <person name="Emri T."/>
            <person name="Fekete E."/>
            <person name="Flipphi M."/>
            <person name="Freyberg S."/>
            <person name="Gallo A."/>
            <person name="Gournas C."/>
            <person name="Habgood R."/>
            <person name="Hainaut M."/>
            <person name="Harispe M.L."/>
            <person name="Henrissat B."/>
            <person name="Hilden K.S."/>
            <person name="Hope R."/>
            <person name="Hossain A."/>
            <person name="Karabika E."/>
            <person name="Karaffa L."/>
            <person name="Karanyi Z."/>
            <person name="Krasevec N."/>
            <person name="Kuo A."/>
            <person name="Kusch H."/>
            <person name="LaButti K."/>
            <person name="Lagendijk E.L."/>
            <person name="Lapidus A."/>
            <person name="Levasseur A."/>
            <person name="Lindquist E."/>
            <person name="Lipzen A."/>
            <person name="Logrieco A.F."/>
            <person name="MacCabe A."/>
            <person name="Maekelae M.R."/>
            <person name="Malavazi I."/>
            <person name="Melin P."/>
            <person name="Meyer V."/>
            <person name="Mielnichuk N."/>
            <person name="Miskei M."/>
            <person name="Molnar A.P."/>
            <person name="Mule G."/>
            <person name="Ngan C.Y."/>
            <person name="Orejas M."/>
            <person name="Orosz E."/>
            <person name="Ouedraogo J.P."/>
            <person name="Overkamp K.M."/>
            <person name="Park H.-S."/>
            <person name="Perrone G."/>
            <person name="Piumi F."/>
            <person name="Punt P.J."/>
            <person name="Ram A.F."/>
            <person name="Ramon A."/>
            <person name="Rauscher S."/>
            <person name="Record E."/>
            <person name="Riano-Pachon D.M."/>
            <person name="Robert V."/>
            <person name="Roehrig J."/>
            <person name="Ruller R."/>
            <person name="Salamov A."/>
            <person name="Salih N.S."/>
            <person name="Samson R.A."/>
            <person name="Sandor E."/>
            <person name="Sanguinetti M."/>
            <person name="Schuetze T."/>
            <person name="Sepcic K."/>
            <person name="Shelest E."/>
            <person name="Sherlock G."/>
            <person name="Sophianopoulou V."/>
            <person name="Squina F.M."/>
            <person name="Sun H."/>
            <person name="Susca A."/>
            <person name="Todd R.B."/>
            <person name="Tsang A."/>
            <person name="Unkles S.E."/>
            <person name="van de Wiele N."/>
            <person name="van Rossen-Uffink D."/>
            <person name="Oliveira J.V."/>
            <person name="Vesth T.C."/>
            <person name="Visser J."/>
            <person name="Yu J.-H."/>
            <person name="Zhou M."/>
            <person name="Andersen M.R."/>
            <person name="Archer D.B."/>
            <person name="Baker S.E."/>
            <person name="Benoit I."/>
            <person name="Brakhage A.A."/>
            <person name="Braus G.H."/>
            <person name="Fischer R."/>
            <person name="Frisvad J.C."/>
            <person name="Goldman G.H."/>
            <person name="Houbraken J."/>
            <person name="Oakley B."/>
            <person name="Pocsi I."/>
            <person name="Scazzocchio C."/>
            <person name="Seiboth B."/>
            <person name="vanKuyk P.A."/>
            <person name="Wortman J."/>
            <person name="Dyer P.S."/>
            <person name="Grigoriev I.V."/>
        </authorList>
    </citation>
    <scope>NUCLEOTIDE SEQUENCE [LARGE SCALE GENOMIC DNA]</scope>
    <source>
        <strain evidence="3">CBS 516.65</strain>
    </source>
</reference>
<evidence type="ECO:0000313" key="2">
    <source>
        <dbReference type="EMBL" id="OJJ78822.1"/>
    </source>
</evidence>
<evidence type="ECO:0000313" key="3">
    <source>
        <dbReference type="Proteomes" id="UP000184300"/>
    </source>
</evidence>
<dbReference type="GeneID" id="34466633"/>
<sequence>MPGLRAHAMRYMKTFDNAVDIQQILVLAKEAFSTFESHLLNSEYPDYIRGKLEGAVEANGDFLKQYGFLQGFGNQSMFDRFMVESMVSVYSKKISSLSNENKTLKAVNESLCKDKDEPTCPQKPGPTWPQTLSVSDIHESTVVPTGSAGLFEDDRSGGSSSDAESVDTDLGFVSIGKNNEVQEKQPSHVEASA</sequence>